<gene>
    <name evidence="1" type="ORF">AVEN_220344_1</name>
</gene>
<proteinExistence type="predicted"/>
<evidence type="ECO:0000313" key="1">
    <source>
        <dbReference type="EMBL" id="GBO27506.1"/>
    </source>
</evidence>
<dbReference type="EMBL" id="BGPR01050520">
    <property type="protein sequence ID" value="GBO27506.1"/>
    <property type="molecule type" value="Genomic_DNA"/>
</dbReference>
<dbReference type="Proteomes" id="UP000499080">
    <property type="component" value="Unassembled WGS sequence"/>
</dbReference>
<keyword evidence="2" id="KW-1185">Reference proteome</keyword>
<comment type="caution">
    <text evidence="1">The sequence shown here is derived from an EMBL/GenBank/DDBJ whole genome shotgun (WGS) entry which is preliminary data.</text>
</comment>
<evidence type="ECO:0000313" key="2">
    <source>
        <dbReference type="Proteomes" id="UP000499080"/>
    </source>
</evidence>
<protein>
    <submittedName>
        <fullName evidence="1">Uncharacterized protein</fullName>
    </submittedName>
</protein>
<reference evidence="1 2" key="1">
    <citation type="journal article" date="2019" name="Sci. Rep.">
        <title>Orb-weaving spider Araneus ventricosus genome elucidates the spidroin gene catalogue.</title>
        <authorList>
            <person name="Kono N."/>
            <person name="Nakamura H."/>
            <person name="Ohtoshi R."/>
            <person name="Moran D.A.P."/>
            <person name="Shinohara A."/>
            <person name="Yoshida Y."/>
            <person name="Fujiwara M."/>
            <person name="Mori M."/>
            <person name="Tomita M."/>
            <person name="Arakawa K."/>
        </authorList>
    </citation>
    <scope>NUCLEOTIDE SEQUENCE [LARGE SCALE GENOMIC DNA]</scope>
</reference>
<dbReference type="AlphaFoldDB" id="A0A4Y2VTA7"/>
<name>A0A4Y2VTA7_ARAVE</name>
<accession>A0A4Y2VTA7</accession>
<organism evidence="1 2">
    <name type="scientific">Araneus ventricosus</name>
    <name type="common">Orbweaver spider</name>
    <name type="synonym">Epeira ventricosa</name>
    <dbReference type="NCBI Taxonomy" id="182803"/>
    <lineage>
        <taxon>Eukaryota</taxon>
        <taxon>Metazoa</taxon>
        <taxon>Ecdysozoa</taxon>
        <taxon>Arthropoda</taxon>
        <taxon>Chelicerata</taxon>
        <taxon>Arachnida</taxon>
        <taxon>Araneae</taxon>
        <taxon>Araneomorphae</taxon>
        <taxon>Entelegynae</taxon>
        <taxon>Araneoidea</taxon>
        <taxon>Araneidae</taxon>
        <taxon>Araneus</taxon>
    </lineage>
</organism>
<sequence length="113" mass="12855">MSRFRQVIHECSKVLFSDTLFEKAESPRLSPSHFLPPNALYTHTHTGDLSPALRNHISILWPSIPMDIKFGGIPTTLSICANFHRDFTLKKRFSFPCSVERMSSECPTFVAET</sequence>